<name>A0A7W7QZG6_KITKI</name>
<sequence length="295" mass="31587">MTECTDFSADRHPSPPFAGAYTAFAQVFPELRIHHHTEARAHDGWVTTRALLADPALRARLVAAEARHGQARYGTPPRADVAAGFWLHRYTWPLCLLFTLPWLLEQRVPLLPVEQLASRRPPSGWGPAELALLPSAAPLAFACLPGDPASALPGARVVADQAALHATLRATVAEQLSPLLAAFRPLLRRGTRTLWGLATDELVEGLWYAAGLLGEEARAVAALTALLPENPDAAIGPEDSDGRDSAPFTGAAAFRIAAPQHPGAAPAPTRTRVSCCLYYTVRPEDLCAGCPRGRT</sequence>
<keyword evidence="3" id="KW-1185">Reference proteome</keyword>
<accession>A0A7W7QZG6</accession>
<comment type="caution">
    <text evidence="2">The sequence shown here is derived from an EMBL/GenBank/DDBJ whole genome shotgun (WGS) entry which is preliminary data.</text>
</comment>
<protein>
    <recommendedName>
        <fullName evidence="1">Ferric siderophore reductase C-terminal domain-containing protein</fullName>
    </recommendedName>
</protein>
<dbReference type="Proteomes" id="UP000540506">
    <property type="component" value="Unassembled WGS sequence"/>
</dbReference>
<dbReference type="RefSeq" id="WP_184934822.1">
    <property type="nucleotide sequence ID" value="NZ_JACHJV010000001.1"/>
</dbReference>
<dbReference type="InterPro" id="IPR024726">
    <property type="entry name" value="FhuF_C"/>
</dbReference>
<evidence type="ECO:0000313" key="3">
    <source>
        <dbReference type="Proteomes" id="UP000540506"/>
    </source>
</evidence>
<dbReference type="GO" id="GO:0051537">
    <property type="term" value="F:2 iron, 2 sulfur cluster binding"/>
    <property type="evidence" value="ECO:0007669"/>
    <property type="project" value="InterPro"/>
</dbReference>
<evidence type="ECO:0000259" key="1">
    <source>
        <dbReference type="Pfam" id="PF11575"/>
    </source>
</evidence>
<organism evidence="2 3">
    <name type="scientific">Kitasatospora kifunensis</name>
    <name type="common">Streptomyces kifunensis</name>
    <dbReference type="NCBI Taxonomy" id="58351"/>
    <lineage>
        <taxon>Bacteria</taxon>
        <taxon>Bacillati</taxon>
        <taxon>Actinomycetota</taxon>
        <taxon>Actinomycetes</taxon>
        <taxon>Kitasatosporales</taxon>
        <taxon>Streptomycetaceae</taxon>
        <taxon>Kitasatospora</taxon>
    </lineage>
</organism>
<gene>
    <name evidence="2" type="ORF">FHR34_001680</name>
</gene>
<evidence type="ECO:0000313" key="2">
    <source>
        <dbReference type="EMBL" id="MBB4922687.1"/>
    </source>
</evidence>
<dbReference type="EMBL" id="JACHJV010000001">
    <property type="protein sequence ID" value="MBB4922687.1"/>
    <property type="molecule type" value="Genomic_DNA"/>
</dbReference>
<feature type="domain" description="Ferric siderophore reductase C-terminal" evidence="1">
    <location>
        <begin position="272"/>
        <end position="292"/>
    </location>
</feature>
<reference evidence="2 3" key="1">
    <citation type="submission" date="2020-08" db="EMBL/GenBank/DDBJ databases">
        <title>Sequencing the genomes of 1000 actinobacteria strains.</title>
        <authorList>
            <person name="Klenk H.-P."/>
        </authorList>
    </citation>
    <scope>NUCLEOTIDE SEQUENCE [LARGE SCALE GENOMIC DNA]</scope>
    <source>
        <strain evidence="2 3">DSM 41654</strain>
    </source>
</reference>
<proteinExistence type="predicted"/>
<dbReference type="Pfam" id="PF11575">
    <property type="entry name" value="FhuF_C"/>
    <property type="match status" value="1"/>
</dbReference>
<dbReference type="AlphaFoldDB" id="A0A7W7QZG6"/>